<gene>
    <name evidence="10" type="ordered locus">Plabr_2232</name>
</gene>
<feature type="transmembrane region" description="Helical" evidence="6">
    <location>
        <begin position="591"/>
        <end position="608"/>
    </location>
</feature>
<reference evidence="11" key="1">
    <citation type="submission" date="2011-02" db="EMBL/GenBank/DDBJ databases">
        <title>The complete genome of Planctomyces brasiliensis DSM 5305.</title>
        <authorList>
            <person name="Lucas S."/>
            <person name="Copeland A."/>
            <person name="Lapidus A."/>
            <person name="Bruce D."/>
            <person name="Goodwin L."/>
            <person name="Pitluck S."/>
            <person name="Kyrpides N."/>
            <person name="Mavromatis K."/>
            <person name="Pagani I."/>
            <person name="Ivanova N."/>
            <person name="Ovchinnikova G."/>
            <person name="Lu M."/>
            <person name="Detter J.C."/>
            <person name="Han C."/>
            <person name="Land M."/>
            <person name="Hauser L."/>
            <person name="Markowitz V."/>
            <person name="Cheng J.-F."/>
            <person name="Hugenholtz P."/>
            <person name="Woyke T."/>
            <person name="Wu D."/>
            <person name="Tindall B."/>
            <person name="Pomrenke H.G."/>
            <person name="Brambilla E."/>
            <person name="Klenk H.-P."/>
            <person name="Eisen J.A."/>
        </authorList>
    </citation>
    <scope>NUCLEOTIDE SEQUENCE [LARGE SCALE GENOMIC DNA]</scope>
    <source>
        <strain evidence="11">ATCC 49424 / DSM 5305 / JCM 21570 / NBRC 103401 / IFAM 1448</strain>
    </source>
</reference>
<feature type="transmembrane region" description="Helical" evidence="6">
    <location>
        <begin position="533"/>
        <end position="555"/>
    </location>
</feature>
<dbReference type="AlphaFoldDB" id="F0SKY1"/>
<keyword evidence="4 6" id="KW-0472">Membrane</keyword>
<feature type="domain" description="NfeD integral membrane" evidence="8">
    <location>
        <begin position="542"/>
        <end position="660"/>
    </location>
</feature>
<dbReference type="GO" id="GO:0005886">
    <property type="term" value="C:plasma membrane"/>
    <property type="evidence" value="ECO:0007669"/>
    <property type="project" value="TreeGrafter"/>
</dbReference>
<dbReference type="HOGENOM" id="CLU_024619_2_0_0"/>
<comment type="subcellular location">
    <subcellularLocation>
        <location evidence="1">Membrane</location>
        <topology evidence="1">Multi-pass membrane protein</topology>
    </subcellularLocation>
</comment>
<feature type="domain" description="NfeD1b N-terminal" evidence="9">
    <location>
        <begin position="301"/>
        <end position="453"/>
    </location>
</feature>
<dbReference type="Pfam" id="PF25145">
    <property type="entry name" value="NfeD1b_N"/>
    <property type="match status" value="1"/>
</dbReference>
<feature type="domain" description="NfeD-like C-terminal" evidence="7">
    <location>
        <begin position="709"/>
        <end position="760"/>
    </location>
</feature>
<keyword evidence="2 6" id="KW-0812">Transmembrane</keyword>
<dbReference type="STRING" id="756272.Plabr_2232"/>
<dbReference type="Gene3D" id="3.90.226.10">
    <property type="entry name" value="2-enoyl-CoA Hydratase, Chain A, domain 1"/>
    <property type="match status" value="1"/>
</dbReference>
<evidence type="ECO:0000256" key="3">
    <source>
        <dbReference type="ARBA" id="ARBA00022989"/>
    </source>
</evidence>
<name>F0SKY1_RUBBR</name>
<protein>
    <submittedName>
        <fullName evidence="10">Uncharacterized protein</fullName>
    </submittedName>
</protein>
<dbReference type="InterPro" id="IPR029045">
    <property type="entry name" value="ClpP/crotonase-like_dom_sf"/>
</dbReference>
<dbReference type="SUPFAM" id="SSF52096">
    <property type="entry name" value="ClpP/crotonase"/>
    <property type="match status" value="1"/>
</dbReference>
<evidence type="ECO:0000259" key="9">
    <source>
        <dbReference type="Pfam" id="PF25145"/>
    </source>
</evidence>
<evidence type="ECO:0000256" key="6">
    <source>
        <dbReference type="SAM" id="Phobius"/>
    </source>
</evidence>
<evidence type="ECO:0000313" key="10">
    <source>
        <dbReference type="EMBL" id="ADY59834.1"/>
    </source>
</evidence>
<dbReference type="InterPro" id="IPR056739">
    <property type="entry name" value="NfeD_membrane"/>
</dbReference>
<dbReference type="PANTHER" id="PTHR33507:SF3">
    <property type="entry name" value="INNER MEMBRANE PROTEIN YBBJ"/>
    <property type="match status" value="1"/>
</dbReference>
<feature type="compositionally biased region" description="Basic and acidic residues" evidence="5">
    <location>
        <begin position="48"/>
        <end position="64"/>
    </location>
</feature>
<dbReference type="PANTHER" id="PTHR33507">
    <property type="entry name" value="INNER MEMBRANE PROTEIN YBBJ"/>
    <property type="match status" value="1"/>
</dbReference>
<dbReference type="eggNOG" id="COG1030">
    <property type="taxonomic scope" value="Bacteria"/>
</dbReference>
<dbReference type="EMBL" id="CP002546">
    <property type="protein sequence ID" value="ADY59834.1"/>
    <property type="molecule type" value="Genomic_DNA"/>
</dbReference>
<evidence type="ECO:0000256" key="1">
    <source>
        <dbReference type="ARBA" id="ARBA00004141"/>
    </source>
</evidence>
<dbReference type="InterPro" id="IPR002810">
    <property type="entry name" value="NfeD-like_C"/>
</dbReference>
<dbReference type="Proteomes" id="UP000006860">
    <property type="component" value="Chromosome"/>
</dbReference>
<sequence length="770" mass="84259">MSLSRHETRPLFWSLLAVTGLMLQLLPALSGAALAQPAGEAVQAAAPEDEKKEDAATPQSDDKKTPLARYVVVESPVNDAIFRHVRNTALSLQDQASRENRAAFLFLEIRPGQSEFHQVSGLAQFLSSSKVNRLTTVAWVPETVTGNNVVVALGCNEIVMQPDASLGDIGRGRAVDVSEEQAVLSLVDKRHNLQVSHDLALGLMNPDVTLLQVSIERDGTTEKRIVTEQQAKVLRENQLAIVDAQVIKDKGKAGLFSGRQAREQGFLVTHTAAQQAELADLYRIDPQSLKVQASTPESKRVRLIEVTEIIDPVLESFIERQIQRALSEGAQTLIFQIKSPGGYLISGTNLAARIAELEEENIRTIAYIPEQALSSAAITALGCDEIYIGPSGQIGDAGVIQKRFDGAFERAPEKVVSPLVQTLKSLAEQKHRPAAVLEAMTLKDLQVYEVRHRDTGRIWYMSEEELAEKPEWIKGPLVAESREDLLLTLQGDRAVELKIAEAVVEDIDALKDRLNIPPDVELKPVGRTWVDTLVYILNDPFITGFLFFIAIVCIYIELHFMIGFFGICAALCFGVFFWSRYLGGTATGLEMVLFLIGIACILMEVLVVPGFGVFGVTGGLLMLASLVLASETFNNLEPSVNSQKLVQALSMIGLPLLAVIVSSMFIGKYLPQIPVLKHIVLMPPTNRHAGDTDSLQLRPDLVEQNPLGVGRQGVSLTILRPSGKARFEDQIVDVVTQGPYVQPNTPIEIVESRGNRIVVREQDPSASSTS</sequence>
<dbReference type="InterPro" id="IPR012340">
    <property type="entry name" value="NA-bd_OB-fold"/>
</dbReference>
<dbReference type="InterPro" id="IPR052165">
    <property type="entry name" value="Membrane_assoc_protease"/>
</dbReference>
<dbReference type="Gene3D" id="2.40.50.140">
    <property type="entry name" value="Nucleic acid-binding proteins"/>
    <property type="match status" value="1"/>
</dbReference>
<dbReference type="Pfam" id="PF01957">
    <property type="entry name" value="NfeD"/>
    <property type="match status" value="1"/>
</dbReference>
<proteinExistence type="predicted"/>
<keyword evidence="11" id="KW-1185">Reference proteome</keyword>
<feature type="transmembrane region" description="Helical" evidence="6">
    <location>
        <begin position="562"/>
        <end position="579"/>
    </location>
</feature>
<evidence type="ECO:0000259" key="7">
    <source>
        <dbReference type="Pfam" id="PF01957"/>
    </source>
</evidence>
<organism evidence="10 11">
    <name type="scientific">Rubinisphaera brasiliensis (strain ATCC 49424 / DSM 5305 / JCM 21570 / IAM 15109 / NBRC 103401 / IFAM 1448)</name>
    <name type="common">Planctomyces brasiliensis</name>
    <dbReference type="NCBI Taxonomy" id="756272"/>
    <lineage>
        <taxon>Bacteria</taxon>
        <taxon>Pseudomonadati</taxon>
        <taxon>Planctomycetota</taxon>
        <taxon>Planctomycetia</taxon>
        <taxon>Planctomycetales</taxon>
        <taxon>Planctomycetaceae</taxon>
        <taxon>Rubinisphaera</taxon>
    </lineage>
</organism>
<evidence type="ECO:0000256" key="4">
    <source>
        <dbReference type="ARBA" id="ARBA00023136"/>
    </source>
</evidence>
<evidence type="ECO:0000259" key="8">
    <source>
        <dbReference type="Pfam" id="PF24961"/>
    </source>
</evidence>
<feature type="transmembrane region" description="Helical" evidence="6">
    <location>
        <begin position="613"/>
        <end position="633"/>
    </location>
</feature>
<feature type="transmembrane region" description="Helical" evidence="6">
    <location>
        <begin position="645"/>
        <end position="667"/>
    </location>
</feature>
<evidence type="ECO:0000313" key="11">
    <source>
        <dbReference type="Proteomes" id="UP000006860"/>
    </source>
</evidence>
<evidence type="ECO:0000256" key="2">
    <source>
        <dbReference type="ARBA" id="ARBA00022692"/>
    </source>
</evidence>
<accession>F0SKY1</accession>
<keyword evidence="3 6" id="KW-1133">Transmembrane helix</keyword>
<dbReference type="InterPro" id="IPR056738">
    <property type="entry name" value="NfeD1b_N"/>
</dbReference>
<dbReference type="CDD" id="cd07021">
    <property type="entry name" value="Clp_protease_NfeD_like"/>
    <property type="match status" value="1"/>
</dbReference>
<evidence type="ECO:0000256" key="5">
    <source>
        <dbReference type="SAM" id="MobiDB-lite"/>
    </source>
</evidence>
<dbReference type="Pfam" id="PF24961">
    <property type="entry name" value="NfeD_membrane"/>
    <property type="match status" value="1"/>
</dbReference>
<feature type="region of interest" description="Disordered" evidence="5">
    <location>
        <begin position="40"/>
        <end position="64"/>
    </location>
</feature>
<dbReference type="KEGG" id="pbs:Plabr_2232"/>